<evidence type="ECO:0000256" key="2">
    <source>
        <dbReference type="ARBA" id="ARBA00022448"/>
    </source>
</evidence>
<keyword evidence="6 7" id="KW-0472">Membrane</keyword>
<dbReference type="EMBL" id="JAPWIJ010000014">
    <property type="protein sequence ID" value="MCZ4521761.1"/>
    <property type="molecule type" value="Genomic_DNA"/>
</dbReference>
<keyword evidence="8" id="KW-0732">Signal</keyword>
<accession>A0ABT4MPX7</accession>
<dbReference type="RefSeq" id="WP_269608224.1">
    <property type="nucleotide sequence ID" value="NZ_JAPWIJ010000014.1"/>
</dbReference>
<comment type="subcellular location">
    <subcellularLocation>
        <location evidence="1">Cell membrane</location>
        <topology evidence="1">Multi-pass membrane protein</topology>
    </subcellularLocation>
</comment>
<feature type="transmembrane region" description="Helical" evidence="7">
    <location>
        <begin position="297"/>
        <end position="321"/>
    </location>
</feature>
<dbReference type="PANTHER" id="PTHR23517:SF13">
    <property type="entry name" value="MAJOR FACILITATOR SUPERFAMILY MFS_1"/>
    <property type="match status" value="1"/>
</dbReference>
<feature type="transmembrane region" description="Helical" evidence="7">
    <location>
        <begin position="208"/>
        <end position="229"/>
    </location>
</feature>
<feature type="transmembrane region" description="Helical" evidence="7">
    <location>
        <begin position="71"/>
        <end position="90"/>
    </location>
</feature>
<feature type="transmembrane region" description="Helical" evidence="7">
    <location>
        <begin position="46"/>
        <end position="64"/>
    </location>
</feature>
<reference evidence="10" key="1">
    <citation type="submission" date="2022-12" db="EMBL/GenBank/DDBJ databases">
        <authorList>
            <person name="Krivoruchko A.V."/>
            <person name="Elkin A."/>
        </authorList>
    </citation>
    <scope>NUCLEOTIDE SEQUENCE</scope>
    <source>
        <strain evidence="10">IEGM 1391</strain>
    </source>
</reference>
<dbReference type="InterPro" id="IPR050171">
    <property type="entry name" value="MFS_Transporters"/>
</dbReference>
<evidence type="ECO:0000256" key="5">
    <source>
        <dbReference type="ARBA" id="ARBA00022989"/>
    </source>
</evidence>
<evidence type="ECO:0000256" key="4">
    <source>
        <dbReference type="ARBA" id="ARBA00022692"/>
    </source>
</evidence>
<dbReference type="InterPro" id="IPR011701">
    <property type="entry name" value="MFS"/>
</dbReference>
<name>A0ABT4MPX7_9NOCA</name>
<feature type="transmembrane region" description="Helical" evidence="7">
    <location>
        <begin position="131"/>
        <end position="156"/>
    </location>
</feature>
<protein>
    <submittedName>
        <fullName evidence="10">MFS transporter</fullName>
    </submittedName>
</protein>
<dbReference type="Pfam" id="PF07690">
    <property type="entry name" value="MFS_1"/>
    <property type="match status" value="1"/>
</dbReference>
<keyword evidence="11" id="KW-1185">Reference proteome</keyword>
<evidence type="ECO:0000256" key="3">
    <source>
        <dbReference type="ARBA" id="ARBA00022475"/>
    </source>
</evidence>
<keyword evidence="3" id="KW-1003">Cell membrane</keyword>
<feature type="chain" id="PRO_5046350526" evidence="8">
    <location>
        <begin position="22"/>
        <end position="390"/>
    </location>
</feature>
<feature type="domain" description="Major facilitator superfamily (MFS) profile" evidence="9">
    <location>
        <begin position="1"/>
        <end position="387"/>
    </location>
</feature>
<dbReference type="Gene3D" id="1.20.1250.20">
    <property type="entry name" value="MFS general substrate transporter like domains"/>
    <property type="match status" value="1"/>
</dbReference>
<feature type="transmembrane region" description="Helical" evidence="7">
    <location>
        <begin position="102"/>
        <end position="119"/>
    </location>
</feature>
<evidence type="ECO:0000256" key="1">
    <source>
        <dbReference type="ARBA" id="ARBA00004651"/>
    </source>
</evidence>
<feature type="transmembrane region" description="Helical" evidence="7">
    <location>
        <begin position="365"/>
        <end position="385"/>
    </location>
</feature>
<sequence length="390" mass="39831">MSRGPALAVTSFSLASLMAVAGAPAPLYGTYRQLYGVTPSGVTGSFAVYIVMVAATLLVCGRLSNFVGRRAVLAASLMLGMLSCAILALIDGTEDLMIGRSLQGASSGLAMSAVSAYVIDLQSPRRPAIGSILSSAGPTVGLALGALISGALVQFAPHPTQLVYGISIAVLAVCLLSVPLLPETAFRSRGALASLKPRISVPDHARRAFIGVCACALAVWALSGFYQSLGPELAATQLHHTGQFVGGLVVASLVGPTVLGGLVSSRVRPVTAMWVGLSVVISAILGVLMGLQWGSTALFFAASVVCGCGFGCAFNGAMQAMLGQARPGDRTGVLSAIYLVSYFGAALPAYLAGVAEPYWGLQTVAVMYGCLVIALSALAIVLVRLRRGPQ</sequence>
<organism evidence="10 11">
    <name type="scientific">Rhodococcus ruber</name>
    <dbReference type="NCBI Taxonomy" id="1830"/>
    <lineage>
        <taxon>Bacteria</taxon>
        <taxon>Bacillati</taxon>
        <taxon>Actinomycetota</taxon>
        <taxon>Actinomycetes</taxon>
        <taxon>Mycobacteriales</taxon>
        <taxon>Nocardiaceae</taxon>
        <taxon>Rhodococcus</taxon>
    </lineage>
</organism>
<evidence type="ECO:0000256" key="6">
    <source>
        <dbReference type="ARBA" id="ARBA00023136"/>
    </source>
</evidence>
<comment type="caution">
    <text evidence="10">The sequence shown here is derived from an EMBL/GenBank/DDBJ whole genome shotgun (WGS) entry which is preliminary data.</text>
</comment>
<dbReference type="PROSITE" id="PS50850">
    <property type="entry name" value="MFS"/>
    <property type="match status" value="1"/>
</dbReference>
<keyword evidence="5 7" id="KW-1133">Transmembrane helix</keyword>
<keyword evidence="4 7" id="KW-0812">Transmembrane</keyword>
<dbReference type="InterPro" id="IPR036259">
    <property type="entry name" value="MFS_trans_sf"/>
</dbReference>
<evidence type="ECO:0000313" key="11">
    <source>
        <dbReference type="Proteomes" id="UP001081071"/>
    </source>
</evidence>
<evidence type="ECO:0000256" key="7">
    <source>
        <dbReference type="SAM" id="Phobius"/>
    </source>
</evidence>
<dbReference type="PANTHER" id="PTHR23517">
    <property type="entry name" value="RESISTANCE PROTEIN MDTM, PUTATIVE-RELATED-RELATED"/>
    <property type="match status" value="1"/>
</dbReference>
<feature type="transmembrane region" description="Helical" evidence="7">
    <location>
        <begin position="241"/>
        <end position="263"/>
    </location>
</feature>
<evidence type="ECO:0000259" key="9">
    <source>
        <dbReference type="PROSITE" id="PS50850"/>
    </source>
</evidence>
<evidence type="ECO:0000313" key="10">
    <source>
        <dbReference type="EMBL" id="MCZ4521761.1"/>
    </source>
</evidence>
<feature type="transmembrane region" description="Helical" evidence="7">
    <location>
        <begin position="162"/>
        <end position="181"/>
    </location>
</feature>
<evidence type="ECO:0000256" key="8">
    <source>
        <dbReference type="SAM" id="SignalP"/>
    </source>
</evidence>
<gene>
    <name evidence="10" type="ORF">O4220_24850</name>
</gene>
<feature type="transmembrane region" description="Helical" evidence="7">
    <location>
        <begin position="270"/>
        <end position="291"/>
    </location>
</feature>
<feature type="transmembrane region" description="Helical" evidence="7">
    <location>
        <begin position="333"/>
        <end position="353"/>
    </location>
</feature>
<proteinExistence type="predicted"/>
<dbReference type="SUPFAM" id="SSF103473">
    <property type="entry name" value="MFS general substrate transporter"/>
    <property type="match status" value="1"/>
</dbReference>
<feature type="signal peptide" evidence="8">
    <location>
        <begin position="1"/>
        <end position="21"/>
    </location>
</feature>
<keyword evidence="2" id="KW-0813">Transport</keyword>
<dbReference type="InterPro" id="IPR020846">
    <property type="entry name" value="MFS_dom"/>
</dbReference>
<dbReference type="Proteomes" id="UP001081071">
    <property type="component" value="Unassembled WGS sequence"/>
</dbReference>